<keyword evidence="3" id="KW-1185">Reference proteome</keyword>
<dbReference type="GO" id="GO:0071949">
    <property type="term" value="F:FAD binding"/>
    <property type="evidence" value="ECO:0007669"/>
    <property type="project" value="InterPro"/>
</dbReference>
<proteinExistence type="predicted"/>
<reference evidence="2 3" key="1">
    <citation type="submission" date="2019-09" db="EMBL/GenBank/DDBJ databases">
        <title>YIM 48816 draft genome.</title>
        <authorList>
            <person name="Jiang L."/>
        </authorList>
    </citation>
    <scope>NUCLEOTIDE SEQUENCE [LARGE SCALE GENOMIC DNA]</scope>
    <source>
        <strain evidence="2 3">YIM 48816</strain>
    </source>
</reference>
<dbReference type="AlphaFoldDB" id="A0A6L3T2A5"/>
<evidence type="ECO:0000259" key="1">
    <source>
        <dbReference type="Pfam" id="PF01494"/>
    </source>
</evidence>
<dbReference type="InterPro" id="IPR036188">
    <property type="entry name" value="FAD/NAD-bd_sf"/>
</dbReference>
<gene>
    <name evidence="2" type="ORF">F6X53_04020</name>
</gene>
<evidence type="ECO:0000313" key="2">
    <source>
        <dbReference type="EMBL" id="KAB1080868.1"/>
    </source>
</evidence>
<feature type="domain" description="FAD-binding" evidence="1">
    <location>
        <begin position="5"/>
        <end position="125"/>
    </location>
</feature>
<dbReference type="PANTHER" id="PTHR42685:SF22">
    <property type="entry name" value="CONDITIONED MEDIUM FACTOR RECEPTOR 1"/>
    <property type="match status" value="1"/>
</dbReference>
<dbReference type="Gene3D" id="3.50.50.60">
    <property type="entry name" value="FAD/NAD(P)-binding domain"/>
    <property type="match status" value="1"/>
</dbReference>
<dbReference type="InterPro" id="IPR002938">
    <property type="entry name" value="FAD-bd"/>
</dbReference>
<dbReference type="EMBL" id="VZZK01000003">
    <property type="protein sequence ID" value="KAB1080868.1"/>
    <property type="molecule type" value="Genomic_DNA"/>
</dbReference>
<sequence>MCRTAPLIIGGGPAGAAAAVNLARAGLKPLLIERNIETSDALCGGFLSWTTIRRLRELGVDPLALGARPVETLALFSGHSSATARLPALAAALSRRTLDAALLTCASAAGARVERGVSARALEQGRVRLGDGGEIAASCLILATGKHELRGAVRPHPSGDTALGLRWRLRGSATLARLTSGRIELHLFRGGYAGLVMQEDGSANLCLAVRRSRFSEAEGRPEQLLAALAEESPALAIRLAGAIVSPAQAIANVPYGWRAQAGDPDLYRVGDQAGVIPSLAGEGIAVAILSGQAAADAIARGEPAGNFQRTFSRRLWGPITPAHLLWRAAEIPATASLLVGAVAIAPSLASLAARLTRV</sequence>
<dbReference type="PRINTS" id="PR00368">
    <property type="entry name" value="FADPNR"/>
</dbReference>
<dbReference type="InterPro" id="IPR050407">
    <property type="entry name" value="Geranylgeranyl_reductase"/>
</dbReference>
<organism evidence="2 3">
    <name type="scientific">Methylobacterium soli</name>
    <dbReference type="NCBI Taxonomy" id="553447"/>
    <lineage>
        <taxon>Bacteria</taxon>
        <taxon>Pseudomonadati</taxon>
        <taxon>Pseudomonadota</taxon>
        <taxon>Alphaproteobacteria</taxon>
        <taxon>Hyphomicrobiales</taxon>
        <taxon>Methylobacteriaceae</taxon>
        <taxon>Methylobacterium</taxon>
    </lineage>
</organism>
<dbReference type="OrthoDB" id="5652862at2"/>
<protein>
    <submittedName>
        <fullName evidence="2">FAD-dependent oxidoreductase</fullName>
    </submittedName>
</protein>
<dbReference type="SUPFAM" id="SSF51905">
    <property type="entry name" value="FAD/NAD(P)-binding domain"/>
    <property type="match status" value="1"/>
</dbReference>
<name>A0A6L3T2A5_9HYPH</name>
<evidence type="ECO:0000313" key="3">
    <source>
        <dbReference type="Proteomes" id="UP000474159"/>
    </source>
</evidence>
<comment type="caution">
    <text evidence="2">The sequence shown here is derived from an EMBL/GenBank/DDBJ whole genome shotgun (WGS) entry which is preliminary data.</text>
</comment>
<accession>A0A6L3T2A5</accession>
<dbReference type="RefSeq" id="WP_150997476.1">
    <property type="nucleotide sequence ID" value="NZ_BPQY01000069.1"/>
</dbReference>
<dbReference type="Proteomes" id="UP000474159">
    <property type="component" value="Unassembled WGS sequence"/>
</dbReference>
<dbReference type="Pfam" id="PF01494">
    <property type="entry name" value="FAD_binding_3"/>
    <property type="match status" value="1"/>
</dbReference>
<dbReference type="PANTHER" id="PTHR42685">
    <property type="entry name" value="GERANYLGERANYL DIPHOSPHATE REDUCTASE"/>
    <property type="match status" value="1"/>
</dbReference>